<feature type="compositionally biased region" description="Polar residues" evidence="7">
    <location>
        <begin position="250"/>
        <end position="260"/>
    </location>
</feature>
<feature type="compositionally biased region" description="Polar residues" evidence="7">
    <location>
        <begin position="231"/>
        <end position="243"/>
    </location>
</feature>
<dbReference type="OrthoDB" id="10267969at2759"/>
<sequence length="260" mass="29323">MSTIFGLWAKYAQSRPFITIALTEAFISLIGDGIAQNISIYEIDKHFSPSTSGDNDNNNDKSQEPTTIKELNSEQKSYDISRAARFSLYAVLDAPLDVKWHHFLDKHLPFPSASSAQSIKPPISFQSRIMKHMPRLKVVGKRVAVDQLFYEPFAYTLFFVTMTHMEGGNWEDSKAKLRSTFWPTYLTGLMVWPVVQAVNFAFVPLYLRVPFASTVGIFWDTFLSWMNSRTPPQPDSKSSSISDKNGAKDISSTNSPFVAT</sequence>
<accession>A0A9W8A8Z4</accession>
<organism evidence="8 9">
    <name type="scientific">Mycoemilia scoparia</name>
    <dbReference type="NCBI Taxonomy" id="417184"/>
    <lineage>
        <taxon>Eukaryota</taxon>
        <taxon>Fungi</taxon>
        <taxon>Fungi incertae sedis</taxon>
        <taxon>Zoopagomycota</taxon>
        <taxon>Kickxellomycotina</taxon>
        <taxon>Kickxellomycetes</taxon>
        <taxon>Kickxellales</taxon>
        <taxon>Kickxellaceae</taxon>
        <taxon>Mycoemilia</taxon>
    </lineage>
</organism>
<evidence type="ECO:0000256" key="1">
    <source>
        <dbReference type="ARBA" id="ARBA00004141"/>
    </source>
</evidence>
<dbReference type="Proteomes" id="UP001150538">
    <property type="component" value="Unassembled WGS sequence"/>
</dbReference>
<dbReference type="InterPro" id="IPR007248">
    <property type="entry name" value="Mpv17_PMP22"/>
</dbReference>
<evidence type="ECO:0000256" key="6">
    <source>
        <dbReference type="RuleBase" id="RU363053"/>
    </source>
</evidence>
<evidence type="ECO:0000313" key="8">
    <source>
        <dbReference type="EMBL" id="KAJ1922010.1"/>
    </source>
</evidence>
<evidence type="ECO:0000313" key="9">
    <source>
        <dbReference type="Proteomes" id="UP001150538"/>
    </source>
</evidence>
<evidence type="ECO:0000256" key="5">
    <source>
        <dbReference type="ARBA" id="ARBA00023136"/>
    </source>
</evidence>
<name>A0A9W8A8Z4_9FUNG</name>
<gene>
    <name evidence="8" type="ORF">H4219_000357</name>
</gene>
<dbReference type="GO" id="GO:0005739">
    <property type="term" value="C:mitochondrion"/>
    <property type="evidence" value="ECO:0007669"/>
    <property type="project" value="TreeGrafter"/>
</dbReference>
<evidence type="ECO:0000256" key="2">
    <source>
        <dbReference type="ARBA" id="ARBA00006824"/>
    </source>
</evidence>
<evidence type="ECO:0000256" key="4">
    <source>
        <dbReference type="ARBA" id="ARBA00022989"/>
    </source>
</evidence>
<dbReference type="EMBL" id="JANBPU010000002">
    <property type="protein sequence ID" value="KAJ1922010.1"/>
    <property type="molecule type" value="Genomic_DNA"/>
</dbReference>
<evidence type="ECO:0000256" key="7">
    <source>
        <dbReference type="SAM" id="MobiDB-lite"/>
    </source>
</evidence>
<keyword evidence="3" id="KW-0812">Transmembrane</keyword>
<proteinExistence type="inferred from homology"/>
<feature type="region of interest" description="Disordered" evidence="7">
    <location>
        <begin position="231"/>
        <end position="260"/>
    </location>
</feature>
<protein>
    <submittedName>
        <fullName evidence="8">Uncharacterized protein</fullName>
    </submittedName>
</protein>
<evidence type="ECO:0000256" key="3">
    <source>
        <dbReference type="ARBA" id="ARBA00022692"/>
    </source>
</evidence>
<dbReference type="AlphaFoldDB" id="A0A9W8A8Z4"/>
<keyword evidence="9" id="KW-1185">Reference proteome</keyword>
<dbReference type="PANTHER" id="PTHR11266:SF50">
    <property type="entry name" value="VACUOLAR MEMBRANE PROTEIN YOR292C"/>
    <property type="match status" value="1"/>
</dbReference>
<dbReference type="GO" id="GO:0016020">
    <property type="term" value="C:membrane"/>
    <property type="evidence" value="ECO:0007669"/>
    <property type="project" value="UniProtKB-SubCell"/>
</dbReference>
<reference evidence="8" key="1">
    <citation type="submission" date="2022-07" db="EMBL/GenBank/DDBJ databases">
        <title>Phylogenomic reconstructions and comparative analyses of Kickxellomycotina fungi.</title>
        <authorList>
            <person name="Reynolds N.K."/>
            <person name="Stajich J.E."/>
            <person name="Barry K."/>
            <person name="Grigoriev I.V."/>
            <person name="Crous P."/>
            <person name="Smith M.E."/>
        </authorList>
    </citation>
    <scope>NUCLEOTIDE SEQUENCE</scope>
    <source>
        <strain evidence="8">NBRC 100468</strain>
    </source>
</reference>
<dbReference type="PANTHER" id="PTHR11266">
    <property type="entry name" value="PEROXISOMAL MEMBRANE PROTEIN 2, PXMP2 MPV17"/>
    <property type="match status" value="1"/>
</dbReference>
<comment type="similarity">
    <text evidence="2 6">Belongs to the peroxisomal membrane protein PXMP2/4 family.</text>
</comment>
<keyword evidence="5" id="KW-0472">Membrane</keyword>
<comment type="caution">
    <text evidence="8">The sequence shown here is derived from an EMBL/GenBank/DDBJ whole genome shotgun (WGS) entry which is preliminary data.</text>
</comment>
<comment type="subcellular location">
    <subcellularLocation>
        <location evidence="1">Membrane</location>
        <topology evidence="1">Multi-pass membrane protein</topology>
    </subcellularLocation>
</comment>
<dbReference type="Pfam" id="PF04117">
    <property type="entry name" value="Mpv17_PMP22"/>
    <property type="match status" value="1"/>
</dbReference>
<keyword evidence="4" id="KW-1133">Transmembrane helix</keyword>